<dbReference type="Gene3D" id="3.30.70.1430">
    <property type="entry name" value="Multidrug efflux transporter AcrB pore domain"/>
    <property type="match status" value="2"/>
</dbReference>
<keyword evidence="1" id="KW-0812">Transmembrane</keyword>
<dbReference type="InterPro" id="IPR027463">
    <property type="entry name" value="AcrB_DN_DC_subdom"/>
</dbReference>
<name>A0ABS9Z8V1_9HYPH</name>
<organism evidence="2 3">
    <name type="scientific">Candidatus Rhodoblastus alkanivorans</name>
    <dbReference type="NCBI Taxonomy" id="2954117"/>
    <lineage>
        <taxon>Bacteria</taxon>
        <taxon>Pseudomonadati</taxon>
        <taxon>Pseudomonadota</taxon>
        <taxon>Alphaproteobacteria</taxon>
        <taxon>Hyphomicrobiales</taxon>
        <taxon>Rhodoblastaceae</taxon>
        <taxon>Rhodoblastus</taxon>
    </lineage>
</organism>
<feature type="transmembrane region" description="Helical" evidence="1">
    <location>
        <begin position="25"/>
        <end position="43"/>
    </location>
</feature>
<dbReference type="SUPFAM" id="SSF82693">
    <property type="entry name" value="Multidrug efflux transporter AcrB pore domain, PN1, PN2, PC1 and PC2 subdomains"/>
    <property type="match status" value="3"/>
</dbReference>
<protein>
    <submittedName>
        <fullName evidence="2">Efflux RND transporter permease subunit</fullName>
    </submittedName>
</protein>
<dbReference type="SUPFAM" id="SSF82866">
    <property type="entry name" value="Multidrug efflux transporter AcrB transmembrane domain"/>
    <property type="match status" value="2"/>
</dbReference>
<feature type="transmembrane region" description="Helical" evidence="1">
    <location>
        <begin position="936"/>
        <end position="955"/>
    </location>
</feature>
<dbReference type="SUPFAM" id="SSF82714">
    <property type="entry name" value="Multidrug efflux transporter AcrB TolC docking domain, DN and DC subdomains"/>
    <property type="match status" value="2"/>
</dbReference>
<dbReference type="Gene3D" id="3.30.70.1440">
    <property type="entry name" value="Multidrug efflux transporter AcrB pore domain"/>
    <property type="match status" value="1"/>
</dbReference>
<feature type="transmembrane region" description="Helical" evidence="1">
    <location>
        <begin position="1034"/>
        <end position="1053"/>
    </location>
</feature>
<dbReference type="RefSeq" id="WP_243067426.1">
    <property type="nucleotide sequence ID" value="NZ_JAIVFK010000013.1"/>
</dbReference>
<dbReference type="Gene3D" id="3.30.70.1320">
    <property type="entry name" value="Multidrug efflux transporter AcrB pore domain like"/>
    <property type="match status" value="1"/>
</dbReference>
<feature type="transmembrane region" description="Helical" evidence="1">
    <location>
        <begin position="962"/>
        <end position="982"/>
    </location>
</feature>
<dbReference type="Pfam" id="PF00873">
    <property type="entry name" value="ACR_tran"/>
    <property type="match status" value="1"/>
</dbReference>
<comment type="caution">
    <text evidence="2">The sequence shown here is derived from an EMBL/GenBank/DDBJ whole genome shotgun (WGS) entry which is preliminary data.</text>
</comment>
<reference evidence="2" key="1">
    <citation type="journal article" date="2022" name="ISME J.">
        <title>Identification of active gaseous-alkane degraders at natural gas seeps.</title>
        <authorList>
            <person name="Farhan Ul Haque M."/>
            <person name="Hernandez M."/>
            <person name="Crombie A.T."/>
            <person name="Murrell J.C."/>
        </authorList>
    </citation>
    <scope>NUCLEOTIDE SEQUENCE</scope>
    <source>
        <strain evidence="2">PC2</strain>
    </source>
</reference>
<feature type="transmembrane region" description="Helical" evidence="1">
    <location>
        <begin position="382"/>
        <end position="402"/>
    </location>
</feature>
<feature type="transmembrane region" description="Helical" evidence="1">
    <location>
        <begin position="490"/>
        <end position="510"/>
    </location>
</feature>
<dbReference type="Gene3D" id="1.20.1640.10">
    <property type="entry name" value="Multidrug efflux transporter AcrB transmembrane domain"/>
    <property type="match status" value="2"/>
</dbReference>
<dbReference type="Gene3D" id="3.30.2090.10">
    <property type="entry name" value="Multidrug efflux transporter AcrB TolC docking domain, DN and DC subdomains"/>
    <property type="match status" value="2"/>
</dbReference>
<feature type="transmembrane region" description="Helical" evidence="1">
    <location>
        <begin position="459"/>
        <end position="484"/>
    </location>
</feature>
<accession>A0ABS9Z8V1</accession>
<keyword evidence="1" id="KW-0472">Membrane</keyword>
<dbReference type="Proteomes" id="UP001139104">
    <property type="component" value="Unassembled WGS sequence"/>
</dbReference>
<evidence type="ECO:0000313" key="3">
    <source>
        <dbReference type="Proteomes" id="UP001139104"/>
    </source>
</evidence>
<dbReference type="InterPro" id="IPR001036">
    <property type="entry name" value="Acrflvin-R"/>
</dbReference>
<keyword evidence="3" id="KW-1185">Reference proteome</keyword>
<dbReference type="PANTHER" id="PTHR32063:SF16">
    <property type="entry name" value="CATION EFFLUX SYSTEM (ACRB_ACRD_ACRF FAMILY)"/>
    <property type="match status" value="1"/>
</dbReference>
<dbReference type="EMBL" id="JAIVFP010000001">
    <property type="protein sequence ID" value="MCI4683476.1"/>
    <property type="molecule type" value="Genomic_DNA"/>
</dbReference>
<proteinExistence type="predicted"/>
<keyword evidence="1" id="KW-1133">Transmembrane helix</keyword>
<dbReference type="PANTHER" id="PTHR32063">
    <property type="match status" value="1"/>
</dbReference>
<feature type="transmembrane region" description="Helical" evidence="1">
    <location>
        <begin position="558"/>
        <end position="576"/>
    </location>
</feature>
<feature type="transmembrane region" description="Helical" evidence="1">
    <location>
        <begin position="988"/>
        <end position="1013"/>
    </location>
</feature>
<sequence>MAEREGRASLNVTGRIARAFLHSKLTPLIILAITVFGALAVVLTPRTYNPDIIVPVVNVTVQRPGFSAPEMLNQVVRPLEALLAAIPDVDHTYGTAQDDLAMVTVRFKVGQDEEKSLVRVYNQISSNIDRLPPGARQPFVQQLSLFDVPILTLTFSSSKIPTDSLRNVALHVLEQLTNVPGVGKTTIQGAAARAVRVWLDPARLVGYGLSPDAVRAAIETTNVNSPAGHVVTDNREHPIRVAGALGDAEAVGAVVVAVHNGHPVFLRDVATVTSAPASSDVRSFIAFGPSAKDKAEAAGPAVTIAIARQKGTNGVDVAEAVLAKLQRIKAEALPQGVFATFTRDDGATANDAVNTLMEHLTIAIVAVVAILLAFLGWREAGVVALSIPLILFVVLGVGWVAGQTINRITLFALILSLGLLVDDSIVVIENIHRHLHHAPQRNLSRLVIAAANEIGKPTIIATLTVMLALIPMAFVTGMMGPFMMPIPFNAPVAMIASLFMAYTVVPYIAYRWLRRKALRIVAEHEKALDERGAEKRDWMRAAYLKLFRPLLHTGPRRVFMGVVFVLLLGAMAQPAWQFIRPQGTNGPLSSFGVGLKMLPDDNVDTFLVEIDAPEGTPLEDTGRVAAAVDGMLAGTPYVTNYQTFLGEAAPEDFAALVRGDVYLAGPNFAQIRVNLVSKHDRAIGSHQIAEKLYAALAPVRAAFPETRIKIRETPPGPPVRSQMMAAIYGPDYATLRNLAEEFRTKYYPRVYGMINVDSSVQHEVDEFKVVIDPQPAAIAGFSAQAAAAAISAYFAGVQAGSTHDPTAREPVPIILRLPRPQRIGASALDGIYLTDKAGKPVALSSIAHVEKLPADQWIFTRDQHPVSYVTGHMLRSSPVNGVIALTKELSGRKLANGQKLIVGNLGLVAAQPDDVNHYALHWLGEMRLTLDVFRDLGAAFIVALLLIYLLLAGYYSSFFMPVVVMGAIPLTLIGVFPGHWAMHEPFTATSMIGVIALAGIVVRNSLLLIDFILARRAEGLSLEDAVMEAGAVRLRPIILTALAIILGSAIMVSDPVFGGLAISLIFGALASTTLTLFVIPLVYYCWQDARRRRWASPPPTVAT</sequence>
<evidence type="ECO:0000256" key="1">
    <source>
        <dbReference type="SAM" id="Phobius"/>
    </source>
</evidence>
<feature type="transmembrane region" description="Helical" evidence="1">
    <location>
        <begin position="356"/>
        <end position="375"/>
    </location>
</feature>
<gene>
    <name evidence="2" type="ORF">K2U94_11985</name>
</gene>
<evidence type="ECO:0000313" key="2">
    <source>
        <dbReference type="EMBL" id="MCI4683476.1"/>
    </source>
</evidence>
<feature type="transmembrane region" description="Helical" evidence="1">
    <location>
        <begin position="408"/>
        <end position="428"/>
    </location>
</feature>
<dbReference type="PRINTS" id="PR00702">
    <property type="entry name" value="ACRIFLAVINRP"/>
</dbReference>
<feature type="transmembrane region" description="Helical" evidence="1">
    <location>
        <begin position="1059"/>
        <end position="1086"/>
    </location>
</feature>